<dbReference type="InterPro" id="IPR010235">
    <property type="entry name" value="HepT"/>
</dbReference>
<keyword evidence="2" id="KW-1185">Reference proteome</keyword>
<protein>
    <submittedName>
        <fullName evidence="1">Nucleotidyltransferase</fullName>
    </submittedName>
</protein>
<keyword evidence="1" id="KW-0808">Transferase</keyword>
<evidence type="ECO:0000313" key="1">
    <source>
        <dbReference type="EMBL" id="RXZ61623.1"/>
    </source>
</evidence>
<dbReference type="Gene3D" id="1.20.120.330">
    <property type="entry name" value="Nucleotidyltransferases domain 2"/>
    <property type="match status" value="1"/>
</dbReference>
<dbReference type="NCBIfam" id="TIGR01987">
    <property type="entry name" value="HI0074"/>
    <property type="match status" value="1"/>
</dbReference>
<dbReference type="Proteomes" id="UP000291269">
    <property type="component" value="Unassembled WGS sequence"/>
</dbReference>
<dbReference type="EMBL" id="SDOZ01000002">
    <property type="protein sequence ID" value="RXZ61623.1"/>
    <property type="molecule type" value="Genomic_DNA"/>
</dbReference>
<dbReference type="SUPFAM" id="SSF81593">
    <property type="entry name" value="Nucleotidyltransferase substrate binding subunit/domain"/>
    <property type="match status" value="1"/>
</dbReference>
<proteinExistence type="predicted"/>
<evidence type="ECO:0000313" key="2">
    <source>
        <dbReference type="Proteomes" id="UP000291269"/>
    </source>
</evidence>
<dbReference type="OrthoDB" id="9810452at2"/>
<gene>
    <name evidence="1" type="ORF">ESZ91_04295</name>
</gene>
<dbReference type="GO" id="GO:0016740">
    <property type="term" value="F:transferase activity"/>
    <property type="evidence" value="ECO:0007669"/>
    <property type="project" value="UniProtKB-KW"/>
</dbReference>
<sequence>MIKLANKFDNFNKAVKRLNEANIAYKKNRDDDIYQDALIQRFEFTFELAWKTLREFMTDQGYQLEILSPKGVFAFAYQEGIISNETLWLDMLDSRNLTSHDYGHELAQTIADKISNRFCKELSNLAKYIFEKIK</sequence>
<name>A0A4Q2KE35_9FIRM</name>
<comment type="caution">
    <text evidence="1">The sequence shown here is derived from an EMBL/GenBank/DDBJ whole genome shotgun (WGS) entry which is preliminary data.</text>
</comment>
<reference evidence="1 2" key="1">
    <citation type="journal article" date="2019" name="Gut">
        <title>Antibiotics-induced monodominance of a novel gut bacterial order.</title>
        <authorList>
            <person name="Hildebrand F."/>
            <person name="Moitinho-Silva L."/>
            <person name="Blasche S."/>
            <person name="Jahn M.T."/>
            <person name="Gossmann T.I."/>
            <person name="Heuerta-Cepas J."/>
            <person name="Hercog R."/>
            <person name="Luetge M."/>
            <person name="Bahram M."/>
            <person name="Pryszlak A."/>
            <person name="Alves R.J."/>
            <person name="Waszak S.M."/>
            <person name="Zhu A."/>
            <person name="Ye L."/>
            <person name="Costea P.I."/>
            <person name="Aalvink S."/>
            <person name="Belzer C."/>
            <person name="Forslund S.K."/>
            <person name="Sunagawa S."/>
            <person name="Hentschel U."/>
            <person name="Merten C."/>
            <person name="Patil K.R."/>
            <person name="Benes V."/>
            <person name="Bork P."/>
        </authorList>
    </citation>
    <scope>NUCLEOTIDE SEQUENCE [LARGE SCALE GENOMIC DNA]</scope>
    <source>
        <strain evidence="1 2">HDS1380</strain>
    </source>
</reference>
<dbReference type="RefSeq" id="WP_129224470.1">
    <property type="nucleotide sequence ID" value="NZ_SDOZ01000002.1"/>
</dbReference>
<organism evidence="1 2">
    <name type="scientific">Candidatus Borkfalkia ceftriaxoniphila</name>
    <dbReference type="NCBI Taxonomy" id="2508949"/>
    <lineage>
        <taxon>Bacteria</taxon>
        <taxon>Bacillati</taxon>
        <taxon>Bacillota</taxon>
        <taxon>Clostridia</taxon>
        <taxon>Christensenellales</taxon>
        <taxon>Christensenellaceae</taxon>
        <taxon>Candidatus Borkfalkia</taxon>
    </lineage>
</organism>
<dbReference type="AlphaFoldDB" id="A0A4Q2KE35"/>
<dbReference type="Pfam" id="PF08780">
    <property type="entry name" value="NTase_sub_bind"/>
    <property type="match status" value="1"/>
</dbReference>
<accession>A0A4Q2KE35</accession>